<dbReference type="KEGG" id="ffu:CLAFUR5_02286"/>
<dbReference type="AlphaFoldDB" id="A0A9Q8P4B4"/>
<reference evidence="2" key="2">
    <citation type="journal article" date="2022" name="Microb. Genom.">
        <title>A chromosome-scale genome assembly of the tomato pathogen Cladosporium fulvum reveals a compartmentalized genome architecture and the presence of a dispensable chromosome.</title>
        <authorList>
            <person name="Zaccaron A.Z."/>
            <person name="Chen L.H."/>
            <person name="Samaras A."/>
            <person name="Stergiopoulos I."/>
        </authorList>
    </citation>
    <scope>NUCLEOTIDE SEQUENCE</scope>
    <source>
        <strain evidence="2">Race5_Kim</strain>
    </source>
</reference>
<sequence>MLFAFLTTLVLLIATTVGAPTTLDPNPDVLATLNSKTSTSSSRLLVPAPNTQNCLAAKHGVGNTVRVCYTITIGAIFDDGKGCDGVHDHVDSGTDGRLNHYTWECTGESGDGNEDYTRLYFCLLGSKDVSGMNEELEGNFAVA</sequence>
<reference evidence="2" key="1">
    <citation type="submission" date="2021-12" db="EMBL/GenBank/DDBJ databases">
        <authorList>
            <person name="Zaccaron A."/>
            <person name="Stergiopoulos I."/>
        </authorList>
    </citation>
    <scope>NUCLEOTIDE SEQUENCE</scope>
    <source>
        <strain evidence="2">Race5_Kim</strain>
    </source>
</reference>
<keyword evidence="3" id="KW-1185">Reference proteome</keyword>
<feature type="signal peptide" evidence="1">
    <location>
        <begin position="1"/>
        <end position="18"/>
    </location>
</feature>
<evidence type="ECO:0000313" key="3">
    <source>
        <dbReference type="Proteomes" id="UP000756132"/>
    </source>
</evidence>
<accession>A0A9Q8P4B4</accession>
<dbReference type="EMBL" id="CP090163">
    <property type="protein sequence ID" value="UJO12674.1"/>
    <property type="molecule type" value="Genomic_DNA"/>
</dbReference>
<dbReference type="RefSeq" id="XP_047757040.1">
    <property type="nucleotide sequence ID" value="XM_047901434.1"/>
</dbReference>
<keyword evidence="1" id="KW-0732">Signal</keyword>
<proteinExistence type="predicted"/>
<dbReference type="GeneID" id="71982164"/>
<organism evidence="2 3">
    <name type="scientific">Passalora fulva</name>
    <name type="common">Tomato leaf mold</name>
    <name type="synonym">Cladosporium fulvum</name>
    <dbReference type="NCBI Taxonomy" id="5499"/>
    <lineage>
        <taxon>Eukaryota</taxon>
        <taxon>Fungi</taxon>
        <taxon>Dikarya</taxon>
        <taxon>Ascomycota</taxon>
        <taxon>Pezizomycotina</taxon>
        <taxon>Dothideomycetes</taxon>
        <taxon>Dothideomycetidae</taxon>
        <taxon>Mycosphaerellales</taxon>
        <taxon>Mycosphaerellaceae</taxon>
        <taxon>Fulvia</taxon>
    </lineage>
</organism>
<name>A0A9Q8P4B4_PASFU</name>
<evidence type="ECO:0000256" key="1">
    <source>
        <dbReference type="SAM" id="SignalP"/>
    </source>
</evidence>
<protein>
    <submittedName>
        <fullName evidence="2">Uncharacterized protein</fullName>
    </submittedName>
</protein>
<feature type="chain" id="PRO_5040310645" evidence="1">
    <location>
        <begin position="19"/>
        <end position="143"/>
    </location>
</feature>
<dbReference type="Proteomes" id="UP000756132">
    <property type="component" value="Chromosome 1"/>
</dbReference>
<evidence type="ECO:0000313" key="2">
    <source>
        <dbReference type="EMBL" id="UJO12674.1"/>
    </source>
</evidence>
<gene>
    <name evidence="2" type="ORF">CLAFUR5_02286</name>
</gene>